<dbReference type="EMBL" id="CM023477">
    <property type="protein sequence ID" value="KAH7936539.1"/>
    <property type="molecule type" value="Genomic_DNA"/>
</dbReference>
<evidence type="ECO:0000313" key="2">
    <source>
        <dbReference type="Proteomes" id="UP000821865"/>
    </source>
</evidence>
<keyword evidence="2" id="KW-1185">Reference proteome</keyword>
<accession>A0ACB8C6N2</accession>
<dbReference type="Proteomes" id="UP000821865">
    <property type="component" value="Chromosome 8"/>
</dbReference>
<organism evidence="1 2">
    <name type="scientific">Dermacentor silvarum</name>
    <name type="common">Tick</name>
    <dbReference type="NCBI Taxonomy" id="543639"/>
    <lineage>
        <taxon>Eukaryota</taxon>
        <taxon>Metazoa</taxon>
        <taxon>Ecdysozoa</taxon>
        <taxon>Arthropoda</taxon>
        <taxon>Chelicerata</taxon>
        <taxon>Arachnida</taxon>
        <taxon>Acari</taxon>
        <taxon>Parasitiformes</taxon>
        <taxon>Ixodida</taxon>
        <taxon>Ixodoidea</taxon>
        <taxon>Ixodidae</taxon>
        <taxon>Rhipicephalinae</taxon>
        <taxon>Dermacentor</taxon>
    </lineage>
</organism>
<sequence>MAAVLPSVEASKREKEACRIVVEATNMSSAAFWTVTQEQLDLESKRALCLREALPDTPEADRDDAFRRAAKEANALTKRHTDLRQKVSVWQRIVFKNISLCQRVYMESLRFPQEQREYRQLLPECQRKLLPGLDPKDLQETLDLALENGNLSLYVQIHTCVYLETTKGQWELQNFHVVQACAQQVYDNTTNEAMRSQLLAEYEKYMDNATIEKDNESGEMVVQCRSPALPGHGTKKFQDTEALRMRNMVARQVGECIRRRSTVTEVRVKSDVVP</sequence>
<evidence type="ECO:0000313" key="1">
    <source>
        <dbReference type="EMBL" id="KAH7936539.1"/>
    </source>
</evidence>
<comment type="caution">
    <text evidence="1">The sequence shown here is derived from an EMBL/GenBank/DDBJ whole genome shotgun (WGS) entry which is preliminary data.</text>
</comment>
<proteinExistence type="predicted"/>
<protein>
    <submittedName>
        <fullName evidence="1">Uncharacterized protein</fullName>
    </submittedName>
</protein>
<name>A0ACB8C6N2_DERSI</name>
<reference evidence="1" key="1">
    <citation type="submission" date="2020-05" db="EMBL/GenBank/DDBJ databases">
        <title>Large-scale comparative analyses of tick genomes elucidate their genetic diversity and vector capacities.</title>
        <authorList>
            <person name="Jia N."/>
            <person name="Wang J."/>
            <person name="Shi W."/>
            <person name="Du L."/>
            <person name="Sun Y."/>
            <person name="Zhan W."/>
            <person name="Jiang J."/>
            <person name="Wang Q."/>
            <person name="Zhang B."/>
            <person name="Ji P."/>
            <person name="Sakyi L.B."/>
            <person name="Cui X."/>
            <person name="Yuan T."/>
            <person name="Jiang B."/>
            <person name="Yang W."/>
            <person name="Lam T.T.-Y."/>
            <person name="Chang Q."/>
            <person name="Ding S."/>
            <person name="Wang X."/>
            <person name="Zhu J."/>
            <person name="Ruan X."/>
            <person name="Zhao L."/>
            <person name="Wei J."/>
            <person name="Que T."/>
            <person name="Du C."/>
            <person name="Cheng J."/>
            <person name="Dai P."/>
            <person name="Han X."/>
            <person name="Huang E."/>
            <person name="Gao Y."/>
            <person name="Liu J."/>
            <person name="Shao H."/>
            <person name="Ye R."/>
            <person name="Li L."/>
            <person name="Wei W."/>
            <person name="Wang X."/>
            <person name="Wang C."/>
            <person name="Yang T."/>
            <person name="Huo Q."/>
            <person name="Li W."/>
            <person name="Guo W."/>
            <person name="Chen H."/>
            <person name="Zhou L."/>
            <person name="Ni X."/>
            <person name="Tian J."/>
            <person name="Zhou Y."/>
            <person name="Sheng Y."/>
            <person name="Liu T."/>
            <person name="Pan Y."/>
            <person name="Xia L."/>
            <person name="Li J."/>
            <person name="Zhao F."/>
            <person name="Cao W."/>
        </authorList>
    </citation>
    <scope>NUCLEOTIDE SEQUENCE</scope>
    <source>
        <strain evidence="1">Dsil-2018</strain>
    </source>
</reference>
<gene>
    <name evidence="1" type="ORF">HPB49_000793</name>
</gene>